<proteinExistence type="predicted"/>
<dbReference type="WBParaSite" id="EN70_7892">
    <property type="protein sequence ID" value="EN70_7892"/>
    <property type="gene ID" value="EN70_7892"/>
</dbReference>
<sequence length="276" mass="33234">MRQNSAKQLEEEAAKMKQSMKMKQMIKEELYQSSKGMEARLELMLKQICDDNVKLHEHLWKIEETYGNGKVKRIEREKFQQELKKKLNDLLRKFKIEAISSNLKWSNDETIQYAIDNFEATIEIILQDKPSFHSLAERLSVFIEAKNKRNNERVDASLTSRIENMSDIITHIDRKKSNLHKIEEDLDYSIVLVKSLFDQRQVELERKEKSDRPNFDEESYKLREKYSQISHRYTKLEERMENIEKQYEELLYAKLDRDEQMYDIKSRHRKKVTSMS</sequence>
<dbReference type="Proteomes" id="UP000095285">
    <property type="component" value="Unassembled WGS sequence"/>
</dbReference>
<dbReference type="AlphaFoldDB" id="A0A1I7VZ64"/>
<reference evidence="2" key="1">
    <citation type="submission" date="2012-04" db="EMBL/GenBank/DDBJ databases">
        <title>The Genome Sequence of Loa loa.</title>
        <authorList>
            <consortium name="The Broad Institute Genome Sequencing Platform"/>
            <consortium name="Broad Institute Genome Sequencing Center for Infectious Disease"/>
            <person name="Nutman T.B."/>
            <person name="Fink D.L."/>
            <person name="Russ C."/>
            <person name="Young S."/>
            <person name="Zeng Q."/>
            <person name="Gargeya S."/>
            <person name="Alvarado L."/>
            <person name="Berlin A."/>
            <person name="Chapman S.B."/>
            <person name="Chen Z."/>
            <person name="Freedman E."/>
            <person name="Gellesch M."/>
            <person name="Goldberg J."/>
            <person name="Griggs A."/>
            <person name="Gujja S."/>
            <person name="Heilman E.R."/>
            <person name="Heiman D."/>
            <person name="Howarth C."/>
            <person name="Mehta T."/>
            <person name="Neiman D."/>
            <person name="Pearson M."/>
            <person name="Roberts A."/>
            <person name="Saif S."/>
            <person name="Shea T."/>
            <person name="Shenoy N."/>
            <person name="Sisk P."/>
            <person name="Stolte C."/>
            <person name="Sykes S."/>
            <person name="White J."/>
            <person name="Yandava C."/>
            <person name="Haas B."/>
            <person name="Henn M.R."/>
            <person name="Nusbaum C."/>
            <person name="Birren B."/>
        </authorList>
    </citation>
    <scope>NUCLEOTIDE SEQUENCE [LARGE SCALE GENOMIC DNA]</scope>
</reference>
<reference evidence="3" key="2">
    <citation type="submission" date="2016-11" db="UniProtKB">
        <authorList>
            <consortium name="WormBaseParasite"/>
        </authorList>
    </citation>
    <scope>IDENTIFICATION</scope>
</reference>
<evidence type="ECO:0000313" key="3">
    <source>
        <dbReference type="WBParaSite" id="EN70_7892"/>
    </source>
</evidence>
<keyword evidence="1" id="KW-0175">Coiled coil</keyword>
<organism evidence="2 3">
    <name type="scientific">Loa loa</name>
    <name type="common">Eye worm</name>
    <name type="synonym">Filaria loa</name>
    <dbReference type="NCBI Taxonomy" id="7209"/>
    <lineage>
        <taxon>Eukaryota</taxon>
        <taxon>Metazoa</taxon>
        <taxon>Ecdysozoa</taxon>
        <taxon>Nematoda</taxon>
        <taxon>Chromadorea</taxon>
        <taxon>Rhabditida</taxon>
        <taxon>Spirurina</taxon>
        <taxon>Spiruromorpha</taxon>
        <taxon>Filarioidea</taxon>
        <taxon>Onchocercidae</taxon>
        <taxon>Loa</taxon>
    </lineage>
</organism>
<name>A0A1I7VZ64_LOALO</name>
<keyword evidence="2" id="KW-1185">Reference proteome</keyword>
<evidence type="ECO:0000256" key="1">
    <source>
        <dbReference type="SAM" id="Coils"/>
    </source>
</evidence>
<evidence type="ECO:0000313" key="2">
    <source>
        <dbReference type="Proteomes" id="UP000095285"/>
    </source>
</evidence>
<dbReference type="STRING" id="7209.A0A1I7VZ64"/>
<accession>A0A1I7VZ64</accession>
<protein>
    <submittedName>
        <fullName evidence="3">E3 ubiquitin protein ligase</fullName>
    </submittedName>
</protein>
<feature type="coiled-coil region" evidence="1">
    <location>
        <begin position="226"/>
        <end position="253"/>
    </location>
</feature>